<evidence type="ECO:0000259" key="4">
    <source>
        <dbReference type="PROSITE" id="PS50893"/>
    </source>
</evidence>
<dbReference type="PANTHER" id="PTHR45772">
    <property type="entry name" value="CONSERVED COMPONENT OF ABC TRANSPORTER FOR NATURAL AMINO ACIDS-RELATED"/>
    <property type="match status" value="1"/>
</dbReference>
<dbReference type="InterPro" id="IPR003439">
    <property type="entry name" value="ABC_transporter-like_ATP-bd"/>
</dbReference>
<name>A0A327Y2T8_9BACL</name>
<dbReference type="SMART" id="SM00382">
    <property type="entry name" value="AAA"/>
    <property type="match status" value="1"/>
</dbReference>
<evidence type="ECO:0000256" key="2">
    <source>
        <dbReference type="ARBA" id="ARBA00022741"/>
    </source>
</evidence>
<evidence type="ECO:0000256" key="1">
    <source>
        <dbReference type="ARBA" id="ARBA00022448"/>
    </source>
</evidence>
<gene>
    <name evidence="5" type="ORF">B0I26_12623</name>
</gene>
<dbReference type="InterPro" id="IPR027417">
    <property type="entry name" value="P-loop_NTPase"/>
</dbReference>
<evidence type="ECO:0000256" key="3">
    <source>
        <dbReference type="ARBA" id="ARBA00022840"/>
    </source>
</evidence>
<dbReference type="SUPFAM" id="SSF52540">
    <property type="entry name" value="P-loop containing nucleoside triphosphate hydrolases"/>
    <property type="match status" value="1"/>
</dbReference>
<dbReference type="InterPro" id="IPR003593">
    <property type="entry name" value="AAA+_ATPase"/>
</dbReference>
<keyword evidence="2" id="KW-0547">Nucleotide-binding</keyword>
<feature type="domain" description="ABC transporter" evidence="4">
    <location>
        <begin position="4"/>
        <end position="245"/>
    </location>
</feature>
<proteinExistence type="predicted"/>
<dbReference type="CDD" id="cd03219">
    <property type="entry name" value="ABC_Mj1267_LivG_branched"/>
    <property type="match status" value="1"/>
</dbReference>
<sequence length="251" mass="28050">MSLLKVENISKSFKTLQVLYNVSLEVKPGERHVIIGPNGAGKTTLFNCITNLLPIDSGSIYLDGKEISKLSPHHLVHLGMSRTFQKNNLFGDLTVEENLHLALVAKKSYRYNIFSPLASRSDIKKETNRILDQWEISSRRHIKVKNLSYGEQRLLEVLLAMASNPKILLLDEPTSGMSPAETAQTSEMIQKLPRSIALVVIEHDMEVVFAIADRITVLHHGEVILSGSPEEVRNNEMVKEIYFGGGAKQHA</sequence>
<dbReference type="OrthoDB" id="9805514at2"/>
<dbReference type="EMBL" id="QLMH01000026">
    <property type="protein sequence ID" value="RAK15064.1"/>
    <property type="molecule type" value="Genomic_DNA"/>
</dbReference>
<keyword evidence="1" id="KW-0813">Transport</keyword>
<protein>
    <submittedName>
        <fullName evidence="5">Amino acid/amide ABC transporter ATP-binding protein 1 (HAAT family)</fullName>
    </submittedName>
</protein>
<dbReference type="PANTHER" id="PTHR45772:SF8">
    <property type="entry name" value="HIGH-AFFINITY BRANCHED-CHAIN AMINO ACID TRANSPORT ATP-BINDING PROTEIN"/>
    <property type="match status" value="1"/>
</dbReference>
<dbReference type="GO" id="GO:0005886">
    <property type="term" value="C:plasma membrane"/>
    <property type="evidence" value="ECO:0007669"/>
    <property type="project" value="TreeGrafter"/>
</dbReference>
<keyword evidence="3 5" id="KW-0067">ATP-binding</keyword>
<dbReference type="Proteomes" id="UP000248555">
    <property type="component" value="Unassembled WGS sequence"/>
</dbReference>
<dbReference type="AlphaFoldDB" id="A0A327Y2T8"/>
<dbReference type="RefSeq" id="WP_111646538.1">
    <property type="nucleotide sequence ID" value="NZ_QLMH01000026.1"/>
</dbReference>
<dbReference type="Pfam" id="PF00005">
    <property type="entry name" value="ABC_tran"/>
    <property type="match status" value="1"/>
</dbReference>
<reference evidence="5 6" key="1">
    <citation type="submission" date="2018-06" db="EMBL/GenBank/DDBJ databases">
        <title>Genomic Encyclopedia of Type Strains, Phase III (KMG-III): the genomes of soil and plant-associated and newly described type strains.</title>
        <authorList>
            <person name="Whitman W."/>
        </authorList>
    </citation>
    <scope>NUCLEOTIDE SEQUENCE [LARGE SCALE GENOMIC DNA]</scope>
    <source>
        <strain evidence="5 6">CGMCC 1.8979</strain>
    </source>
</reference>
<evidence type="ECO:0000313" key="5">
    <source>
        <dbReference type="EMBL" id="RAK15064.1"/>
    </source>
</evidence>
<dbReference type="InterPro" id="IPR017871">
    <property type="entry name" value="ABC_transporter-like_CS"/>
</dbReference>
<dbReference type="PROSITE" id="PS50893">
    <property type="entry name" value="ABC_TRANSPORTER_2"/>
    <property type="match status" value="1"/>
</dbReference>
<dbReference type="GO" id="GO:0016887">
    <property type="term" value="F:ATP hydrolysis activity"/>
    <property type="evidence" value="ECO:0007669"/>
    <property type="project" value="InterPro"/>
</dbReference>
<comment type="caution">
    <text evidence="5">The sequence shown here is derived from an EMBL/GenBank/DDBJ whole genome shotgun (WGS) entry which is preliminary data.</text>
</comment>
<dbReference type="PROSITE" id="PS00211">
    <property type="entry name" value="ABC_TRANSPORTER_1"/>
    <property type="match status" value="1"/>
</dbReference>
<keyword evidence="6" id="KW-1185">Reference proteome</keyword>
<organism evidence="5 6">
    <name type="scientific">Paranoxybacillus vitaminiphilus</name>
    <dbReference type="NCBI Taxonomy" id="581036"/>
    <lineage>
        <taxon>Bacteria</taxon>
        <taxon>Bacillati</taxon>
        <taxon>Bacillota</taxon>
        <taxon>Bacilli</taxon>
        <taxon>Bacillales</taxon>
        <taxon>Anoxybacillaceae</taxon>
        <taxon>Paranoxybacillus</taxon>
    </lineage>
</organism>
<accession>A0A327Y2T8</accession>
<evidence type="ECO:0000313" key="6">
    <source>
        <dbReference type="Proteomes" id="UP000248555"/>
    </source>
</evidence>
<dbReference type="InterPro" id="IPR051120">
    <property type="entry name" value="ABC_AA/LPS_Transport"/>
</dbReference>
<dbReference type="GO" id="GO:0005524">
    <property type="term" value="F:ATP binding"/>
    <property type="evidence" value="ECO:0007669"/>
    <property type="project" value="UniProtKB-KW"/>
</dbReference>
<dbReference type="Gene3D" id="3.40.50.300">
    <property type="entry name" value="P-loop containing nucleotide triphosphate hydrolases"/>
    <property type="match status" value="1"/>
</dbReference>